<feature type="domain" description="Right handed beta helix" evidence="1">
    <location>
        <begin position="118"/>
        <end position="238"/>
    </location>
</feature>
<dbReference type="Proteomes" id="UP000239735">
    <property type="component" value="Unassembled WGS sequence"/>
</dbReference>
<sequence length="462" mass="47094">MFTSLPYVAFKEGCRMRLSIVLGLAVVCFCGVPDVLAATLCVNPGGKSGCKSTITAALSAASAGDTILVAPGTYKEDVVIAKPIALLGSFRSSIIDASGLANGVFVNGMSAAPKIGISNVTISGFTVRNANFEGILVANATDVSLTGNLVTDNNKGLDIATPSCAGIPAFETNEADDCGEGVHLMATSYVSVVGNEVAYNAGGILITDETGPNHANLISGNNVHDNPYDCGITLASHGPATSVIPSATLPYGVTDNTISHNVSAHNGYQVPGAGAGVGIFAPFPGTTDAGNVVIDNVLRDNGLPGVTMHNHAAAPSPAPPINLNDNVIVGNQISGNGADTADTPTSGPTGINLFSHAPVLGTVISQNVFDQEAIDIAFTAPSGQMNVHLNNFNGRAIGVEQLSTATIDATENWWNCPFGPGSMGACASTSGTGVTTSPWLIAPYDNDDQSDHGGFGHFQRPW</sequence>
<dbReference type="SUPFAM" id="SSF51126">
    <property type="entry name" value="Pectin lyase-like"/>
    <property type="match status" value="1"/>
</dbReference>
<organism evidence="2 3">
    <name type="scientific">Candidatus Sulfuritelmatomonas gaucii</name>
    <dbReference type="NCBI Taxonomy" id="2043161"/>
    <lineage>
        <taxon>Bacteria</taxon>
        <taxon>Pseudomonadati</taxon>
        <taxon>Acidobacteriota</taxon>
        <taxon>Terriglobia</taxon>
        <taxon>Terriglobales</taxon>
        <taxon>Acidobacteriaceae</taxon>
        <taxon>Candidatus Sulfuritelmatomonas</taxon>
    </lineage>
</organism>
<dbReference type="InterPro" id="IPR011050">
    <property type="entry name" value="Pectin_lyase_fold/virulence"/>
</dbReference>
<name>A0A2N9L6B6_9BACT</name>
<accession>A0A2N9L6B6</accession>
<evidence type="ECO:0000313" key="3">
    <source>
        <dbReference type="Proteomes" id="UP000239735"/>
    </source>
</evidence>
<dbReference type="OrthoDB" id="103820at2"/>
<evidence type="ECO:0000313" key="2">
    <source>
        <dbReference type="EMBL" id="SPE18781.1"/>
    </source>
</evidence>
<dbReference type="InterPro" id="IPR006626">
    <property type="entry name" value="PbH1"/>
</dbReference>
<dbReference type="Gene3D" id="2.160.20.10">
    <property type="entry name" value="Single-stranded right-handed beta-helix, Pectin lyase-like"/>
    <property type="match status" value="2"/>
</dbReference>
<gene>
    <name evidence="2" type="ORF">SBA5_170030</name>
</gene>
<dbReference type="Pfam" id="PF13229">
    <property type="entry name" value="Beta_helix"/>
    <property type="match status" value="1"/>
</dbReference>
<dbReference type="InterPro" id="IPR012334">
    <property type="entry name" value="Pectin_lyas_fold"/>
</dbReference>
<reference evidence="3" key="1">
    <citation type="submission" date="2018-02" db="EMBL/GenBank/DDBJ databases">
        <authorList>
            <person name="Hausmann B."/>
        </authorList>
    </citation>
    <scope>NUCLEOTIDE SEQUENCE [LARGE SCALE GENOMIC DNA]</scope>
    <source>
        <strain evidence="3">Peat soil MAG SbA5</strain>
    </source>
</reference>
<dbReference type="AlphaFoldDB" id="A0A2N9L6B6"/>
<protein>
    <recommendedName>
        <fullName evidence="1">Right handed beta helix domain-containing protein</fullName>
    </recommendedName>
</protein>
<evidence type="ECO:0000259" key="1">
    <source>
        <dbReference type="Pfam" id="PF13229"/>
    </source>
</evidence>
<dbReference type="SMART" id="SM00710">
    <property type="entry name" value="PbH1"/>
    <property type="match status" value="7"/>
</dbReference>
<dbReference type="InterPro" id="IPR039448">
    <property type="entry name" value="Beta_helix"/>
</dbReference>
<dbReference type="EMBL" id="OKRB01000072">
    <property type="protein sequence ID" value="SPE18781.1"/>
    <property type="molecule type" value="Genomic_DNA"/>
</dbReference>
<proteinExistence type="predicted"/>